<reference evidence="1 2" key="1">
    <citation type="submission" date="2019-08" db="EMBL/GenBank/DDBJ databases">
        <title>Tsukamurella conjunctivitidis sp. nov., Tsukamurella assacharolytica sp. nov. and Tsukamurella sputae sp. nov. isolated from patients with conjunctivitis, bacteraemia (lymphoma) and respiratory infection (sputum) in Hong Kong.</title>
        <authorList>
            <person name="Fok K.M.N."/>
            <person name="Fong J.Y.H."/>
        </authorList>
    </citation>
    <scope>NUCLEOTIDE SEQUENCE [LARGE SCALE GENOMIC DNA]</scope>
    <source>
        <strain evidence="1 2">HKU70</strain>
    </source>
</reference>
<dbReference type="OrthoDB" id="4565504at2"/>
<accession>A0A5C5RTG8</accession>
<dbReference type="Proteomes" id="UP000319792">
    <property type="component" value="Unassembled WGS sequence"/>
</dbReference>
<organism evidence="1 2">
    <name type="scientific">Tsukamurella sputi</name>
    <dbReference type="NCBI Taxonomy" id="2591848"/>
    <lineage>
        <taxon>Bacteria</taxon>
        <taxon>Bacillati</taxon>
        <taxon>Actinomycetota</taxon>
        <taxon>Actinomycetes</taxon>
        <taxon>Mycobacteriales</taxon>
        <taxon>Tsukamurellaceae</taxon>
        <taxon>Tsukamurella</taxon>
    </lineage>
</organism>
<evidence type="ECO:0000313" key="2">
    <source>
        <dbReference type="Proteomes" id="UP000319792"/>
    </source>
</evidence>
<keyword evidence="2" id="KW-1185">Reference proteome</keyword>
<evidence type="ECO:0008006" key="3">
    <source>
        <dbReference type="Google" id="ProtNLM"/>
    </source>
</evidence>
<dbReference type="AlphaFoldDB" id="A0A5C5RTG8"/>
<gene>
    <name evidence="1" type="ORF">FK268_09185</name>
</gene>
<dbReference type="EMBL" id="VIGV01000002">
    <property type="protein sequence ID" value="TWS25355.1"/>
    <property type="molecule type" value="Genomic_DNA"/>
</dbReference>
<evidence type="ECO:0000313" key="1">
    <source>
        <dbReference type="EMBL" id="TWS25355.1"/>
    </source>
</evidence>
<proteinExistence type="predicted"/>
<comment type="caution">
    <text evidence="1">The sequence shown here is derived from an EMBL/GenBank/DDBJ whole genome shotgun (WGS) entry which is preliminary data.</text>
</comment>
<name>A0A5C5RTG8_9ACTN</name>
<sequence length="115" mass="12737">MSFRYGEAITIVRPDAPRDRFGDRPGGPTGTRVDGVGFAFDSTSASWPQEAEDRGLAQATLFLPKGTDIRKGDTIIRVADGSKWHLVGRTEWDHSVQPQTGWDSGMFTQRVREVT</sequence>
<protein>
    <recommendedName>
        <fullName evidence="3">Head-to-tail stopper</fullName>
    </recommendedName>
</protein>
<dbReference type="RefSeq" id="WP_146433273.1">
    <property type="nucleotide sequence ID" value="NZ_VIGV01000002.1"/>
</dbReference>